<dbReference type="Gene3D" id="3.10.520.10">
    <property type="entry name" value="ApbE-like domains"/>
    <property type="match status" value="2"/>
</dbReference>
<keyword evidence="7" id="KW-0274">FAD</keyword>
<keyword evidence="5 11" id="KW-0808">Transferase</keyword>
<dbReference type="InterPro" id="IPR003374">
    <property type="entry name" value="ApbE-like_sf"/>
</dbReference>
<dbReference type="EC" id="2.7.1.180" evidence="2"/>
<evidence type="ECO:0000256" key="9">
    <source>
        <dbReference type="ARBA" id="ARBA00031306"/>
    </source>
</evidence>
<dbReference type="Proteomes" id="UP001165653">
    <property type="component" value="Unassembled WGS sequence"/>
</dbReference>
<evidence type="ECO:0000256" key="5">
    <source>
        <dbReference type="ARBA" id="ARBA00022679"/>
    </source>
</evidence>
<dbReference type="GO" id="GO:0016740">
    <property type="term" value="F:transferase activity"/>
    <property type="evidence" value="ECO:0007669"/>
    <property type="project" value="UniProtKB-KW"/>
</dbReference>
<dbReference type="Pfam" id="PF02424">
    <property type="entry name" value="ApbE"/>
    <property type="match status" value="2"/>
</dbReference>
<keyword evidence="6" id="KW-0479">Metal-binding</keyword>
<accession>A0ABT3G471</accession>
<keyword evidence="12" id="KW-1185">Reference proteome</keyword>
<comment type="caution">
    <text evidence="11">The sequence shown here is derived from an EMBL/GenBank/DDBJ whole genome shotgun (WGS) entry which is preliminary data.</text>
</comment>
<sequence>MKRLLPFLLLVALLIALWRKQPSGPTLLAGRAMGCEWKLLTDENFDRVQLPGEIAAVLEHWEQVLSIWREDSDLSCYNRGEPASEDLSRVLELAEQLRLDTGGAFDHRMLAQLGKAGFGPGGTGVDLSSVGKGFAVDRVCELLRCRGIHRHVFSLAGEVRAGEGDWAVGIEGPDGIAETVSLSRQAMASSGNHRQWRESKNGRLVSHLLDPATGEPLLRPPCSVTVIGPDAAHASAWATALFVKGPGICPPGLRVVWLGRSH</sequence>
<evidence type="ECO:0000256" key="1">
    <source>
        <dbReference type="ARBA" id="ARBA00001946"/>
    </source>
</evidence>
<dbReference type="EMBL" id="JAPDDR010000006">
    <property type="protein sequence ID" value="MCW1914646.1"/>
    <property type="molecule type" value="Genomic_DNA"/>
</dbReference>
<evidence type="ECO:0000313" key="12">
    <source>
        <dbReference type="Proteomes" id="UP001165653"/>
    </source>
</evidence>
<organism evidence="11 12">
    <name type="scientific">Luteolibacter rhizosphaerae</name>
    <dbReference type="NCBI Taxonomy" id="2989719"/>
    <lineage>
        <taxon>Bacteria</taxon>
        <taxon>Pseudomonadati</taxon>
        <taxon>Verrucomicrobiota</taxon>
        <taxon>Verrucomicrobiia</taxon>
        <taxon>Verrucomicrobiales</taxon>
        <taxon>Verrucomicrobiaceae</taxon>
        <taxon>Luteolibacter</taxon>
    </lineage>
</organism>
<keyword evidence="8" id="KW-0460">Magnesium</keyword>
<evidence type="ECO:0000256" key="2">
    <source>
        <dbReference type="ARBA" id="ARBA00011955"/>
    </source>
</evidence>
<comment type="catalytic activity">
    <reaction evidence="10">
        <text>L-threonyl-[protein] + FAD = FMN-L-threonyl-[protein] + AMP + H(+)</text>
        <dbReference type="Rhea" id="RHEA:36847"/>
        <dbReference type="Rhea" id="RHEA-COMP:11060"/>
        <dbReference type="Rhea" id="RHEA-COMP:11061"/>
        <dbReference type="ChEBI" id="CHEBI:15378"/>
        <dbReference type="ChEBI" id="CHEBI:30013"/>
        <dbReference type="ChEBI" id="CHEBI:57692"/>
        <dbReference type="ChEBI" id="CHEBI:74257"/>
        <dbReference type="ChEBI" id="CHEBI:456215"/>
        <dbReference type="EC" id="2.7.1.180"/>
    </reaction>
</comment>
<evidence type="ECO:0000256" key="4">
    <source>
        <dbReference type="ARBA" id="ARBA00022630"/>
    </source>
</evidence>
<dbReference type="InterPro" id="IPR024932">
    <property type="entry name" value="ApbE"/>
</dbReference>
<keyword evidence="4" id="KW-0285">Flavoprotein</keyword>
<comment type="cofactor">
    <cofactor evidence="1">
        <name>Mg(2+)</name>
        <dbReference type="ChEBI" id="CHEBI:18420"/>
    </cofactor>
</comment>
<protein>
    <recommendedName>
        <fullName evidence="3">FAD:protein FMN transferase</fullName>
        <ecNumber evidence="2">2.7.1.180</ecNumber>
    </recommendedName>
    <alternativeName>
        <fullName evidence="9">Flavin transferase</fullName>
    </alternativeName>
</protein>
<evidence type="ECO:0000256" key="7">
    <source>
        <dbReference type="ARBA" id="ARBA00022827"/>
    </source>
</evidence>
<proteinExistence type="predicted"/>
<evidence type="ECO:0000256" key="10">
    <source>
        <dbReference type="ARBA" id="ARBA00048540"/>
    </source>
</evidence>
<dbReference type="SUPFAM" id="SSF143631">
    <property type="entry name" value="ApbE-like"/>
    <property type="match status" value="1"/>
</dbReference>
<dbReference type="PANTHER" id="PTHR30040">
    <property type="entry name" value="THIAMINE BIOSYNTHESIS LIPOPROTEIN APBE"/>
    <property type="match status" value="1"/>
</dbReference>
<dbReference type="PANTHER" id="PTHR30040:SF2">
    <property type="entry name" value="FAD:PROTEIN FMN TRANSFERASE"/>
    <property type="match status" value="1"/>
</dbReference>
<evidence type="ECO:0000256" key="3">
    <source>
        <dbReference type="ARBA" id="ARBA00016337"/>
    </source>
</evidence>
<evidence type="ECO:0000256" key="6">
    <source>
        <dbReference type="ARBA" id="ARBA00022723"/>
    </source>
</evidence>
<evidence type="ECO:0000313" key="11">
    <source>
        <dbReference type="EMBL" id="MCW1914646.1"/>
    </source>
</evidence>
<dbReference type="RefSeq" id="WP_264514183.1">
    <property type="nucleotide sequence ID" value="NZ_JAPDDR010000006.1"/>
</dbReference>
<name>A0ABT3G471_9BACT</name>
<reference evidence="11" key="1">
    <citation type="submission" date="2022-10" db="EMBL/GenBank/DDBJ databases">
        <title>Luteolibacter sp. GHJ8, whole genome shotgun sequencing project.</title>
        <authorList>
            <person name="Zhao G."/>
            <person name="Shen L."/>
        </authorList>
    </citation>
    <scope>NUCLEOTIDE SEQUENCE</scope>
    <source>
        <strain evidence="11">GHJ8</strain>
    </source>
</reference>
<evidence type="ECO:0000256" key="8">
    <source>
        <dbReference type="ARBA" id="ARBA00022842"/>
    </source>
</evidence>
<gene>
    <name evidence="11" type="ORF">OJ996_13750</name>
</gene>